<dbReference type="EnsemblPlants" id="AVESA.00010b.r2.5AG0802510.1">
    <property type="protein sequence ID" value="AVESA.00010b.r2.5AG0802510.1.CDS"/>
    <property type="gene ID" value="AVESA.00010b.r2.5AG0802510"/>
</dbReference>
<organism evidence="1 2">
    <name type="scientific">Avena sativa</name>
    <name type="common">Oat</name>
    <dbReference type="NCBI Taxonomy" id="4498"/>
    <lineage>
        <taxon>Eukaryota</taxon>
        <taxon>Viridiplantae</taxon>
        <taxon>Streptophyta</taxon>
        <taxon>Embryophyta</taxon>
        <taxon>Tracheophyta</taxon>
        <taxon>Spermatophyta</taxon>
        <taxon>Magnoliopsida</taxon>
        <taxon>Liliopsida</taxon>
        <taxon>Poales</taxon>
        <taxon>Poaceae</taxon>
        <taxon>BOP clade</taxon>
        <taxon>Pooideae</taxon>
        <taxon>Poodae</taxon>
        <taxon>Poeae</taxon>
        <taxon>Poeae Chloroplast Group 1 (Aveneae type)</taxon>
        <taxon>Aveninae</taxon>
        <taxon>Avena</taxon>
    </lineage>
</organism>
<evidence type="ECO:0000313" key="2">
    <source>
        <dbReference type="Proteomes" id="UP001732700"/>
    </source>
</evidence>
<evidence type="ECO:0000313" key="1">
    <source>
        <dbReference type="EnsemblPlants" id="AVESA.00010b.r2.5AG0802510.1.CDS"/>
    </source>
</evidence>
<reference evidence="1" key="2">
    <citation type="submission" date="2025-09" db="UniProtKB">
        <authorList>
            <consortium name="EnsemblPlants"/>
        </authorList>
    </citation>
    <scope>IDENTIFICATION</scope>
</reference>
<accession>A0ACD5XJ84</accession>
<protein>
    <submittedName>
        <fullName evidence="1">Uncharacterized protein</fullName>
    </submittedName>
</protein>
<sequence>MWTSSAYIYAAHLLTVSPFRRLLPNSNYTWLWLIFLPSPSSVRSILCSAIRLMAHGKRSRQQADATTSVSLLDLDSGDMARILMLFSGHHHHGYHGVTTGPSSPERVFECKTCNRQFPSFQALGGHRASHKKPRLEDGAEPPKPKVHSCSICGLEFTVGQALGGHMRRHRAVAAAGEGLDLGPKDFGEKKTIASTKPLLDLNVPAALEEEPSFDRQNKQLGLAVAVDIPVVVDLRR</sequence>
<reference evidence="1" key="1">
    <citation type="submission" date="2021-05" db="EMBL/GenBank/DDBJ databases">
        <authorList>
            <person name="Scholz U."/>
            <person name="Mascher M."/>
            <person name="Fiebig A."/>
        </authorList>
    </citation>
    <scope>NUCLEOTIDE SEQUENCE [LARGE SCALE GENOMIC DNA]</scope>
</reference>
<keyword evidence="2" id="KW-1185">Reference proteome</keyword>
<name>A0ACD5XJ84_AVESA</name>
<dbReference type="Proteomes" id="UP001732700">
    <property type="component" value="Chromosome 5A"/>
</dbReference>
<proteinExistence type="predicted"/>